<organism evidence="2 3">
    <name type="scientific">Pseudofrankia inefficax (strain DSM 45817 / CECT 9037 / DDB 130130 / EuI1c)</name>
    <name type="common">Frankia inefficax</name>
    <dbReference type="NCBI Taxonomy" id="298654"/>
    <lineage>
        <taxon>Bacteria</taxon>
        <taxon>Bacillati</taxon>
        <taxon>Actinomycetota</taxon>
        <taxon>Actinomycetes</taxon>
        <taxon>Frankiales</taxon>
        <taxon>Frankiaceae</taxon>
        <taxon>Pseudofrankia</taxon>
    </lineage>
</organism>
<reference evidence="2 3" key="1">
    <citation type="submission" date="2010-10" db="EMBL/GenBank/DDBJ databases">
        <title>Complete sequence of Frankia sp. EuI1c.</title>
        <authorList>
            <consortium name="US DOE Joint Genome Institute"/>
            <person name="Lucas S."/>
            <person name="Copeland A."/>
            <person name="Lapidus A."/>
            <person name="Cheng J.-F."/>
            <person name="Bruce D."/>
            <person name="Goodwin L."/>
            <person name="Pitluck S."/>
            <person name="Chertkov O."/>
            <person name="Detter J.C."/>
            <person name="Han C."/>
            <person name="Tapia R."/>
            <person name="Land M."/>
            <person name="Hauser L."/>
            <person name="Jeffries C."/>
            <person name="Kyrpides N."/>
            <person name="Ivanova N."/>
            <person name="Mikhailova N."/>
            <person name="Beauchemin N."/>
            <person name="Sen A."/>
            <person name="Sur S.A."/>
            <person name="Gtari M."/>
            <person name="Wall L."/>
            <person name="Tisa L."/>
            <person name="Woyke T."/>
        </authorList>
    </citation>
    <scope>NUCLEOTIDE SEQUENCE [LARGE SCALE GENOMIC DNA]</scope>
    <source>
        <strain evidence="3">DSM 45817 / CECT 9037 / EuI1c</strain>
    </source>
</reference>
<feature type="compositionally biased region" description="Low complexity" evidence="1">
    <location>
        <begin position="21"/>
        <end position="47"/>
    </location>
</feature>
<sequence>MATEPTNAVAPTTPAVPGVSPAVEAETAQAAGAAADPGPLANPAGDPRQAAPVREYTWREAELRNPPLRLLNAVGAGLRRLRLDWPALSPEKVVAAAQARARAQFGADDLGSASYREPLERYLAAAATEADLTTFGRLLVTRMLANALVNRIALQAWTSAHPEIRAEQIESPWIIVGLPRTGTSLLSILLGLDPLSRPLRQWEAAHPIPPPTLETAAEDPRIAQSARELGQLLRLNPALGAMHPFGASVAEECIALFMYDLRTLGIETQAHVPSYGRWLETTDMTPAYAQHKLALQAFQSAQPTGHWVLKSPNHLWCLPTLLAAYPDARVIWTHRDPAPVVTSLASLNNAAQRPLTKRTDPRPTAEEWKGKARRAISAAMAFDTDSPPGWCVHVRYDQLMADPVGAVGSLYERFGLTVRDLHARRMRAWLAQVPQDAHGRHRYTPTDFGWTYPRLTDEFADYTTRYAVPTET</sequence>
<feature type="region of interest" description="Disordered" evidence="1">
    <location>
        <begin position="1"/>
        <end position="50"/>
    </location>
</feature>
<proteinExistence type="predicted"/>
<keyword evidence="2" id="KW-0808">Transferase</keyword>
<dbReference type="Pfam" id="PF13469">
    <property type="entry name" value="Sulfotransfer_3"/>
    <property type="match status" value="1"/>
</dbReference>
<evidence type="ECO:0000313" key="2">
    <source>
        <dbReference type="EMBL" id="ADP79405.1"/>
    </source>
</evidence>
<dbReference type="InterPro" id="IPR027417">
    <property type="entry name" value="P-loop_NTPase"/>
</dbReference>
<feature type="compositionally biased region" description="Polar residues" evidence="1">
    <location>
        <begin position="1"/>
        <end position="10"/>
    </location>
</feature>
<dbReference type="STRING" id="298654.FraEuI1c_1338"/>
<dbReference type="eggNOG" id="ENOG502Z88Z">
    <property type="taxonomic scope" value="Bacteria"/>
</dbReference>
<dbReference type="PANTHER" id="PTHR36451:SF1">
    <property type="entry name" value="OMEGA-HYDROXY-BETA-DIHYDROMENAQUINONE-9 SULFOTRANSFERASE STF3"/>
    <property type="match status" value="1"/>
</dbReference>
<dbReference type="PANTHER" id="PTHR36451">
    <property type="entry name" value="PAPS-DEPENDENT SULFOTRANSFERASE STF3"/>
    <property type="match status" value="1"/>
</dbReference>
<evidence type="ECO:0000313" key="3">
    <source>
        <dbReference type="Proteomes" id="UP000002484"/>
    </source>
</evidence>
<dbReference type="EMBL" id="CP002299">
    <property type="protein sequence ID" value="ADP79405.1"/>
    <property type="molecule type" value="Genomic_DNA"/>
</dbReference>
<accession>E3J3R8</accession>
<dbReference type="InterPro" id="IPR052736">
    <property type="entry name" value="Stf3_sulfotransferase"/>
</dbReference>
<dbReference type="GO" id="GO:0016740">
    <property type="term" value="F:transferase activity"/>
    <property type="evidence" value="ECO:0007669"/>
    <property type="project" value="UniProtKB-KW"/>
</dbReference>
<dbReference type="SUPFAM" id="SSF52540">
    <property type="entry name" value="P-loop containing nucleoside triphosphate hydrolases"/>
    <property type="match status" value="1"/>
</dbReference>
<dbReference type="HOGENOM" id="CLU_053496_0_0_11"/>
<evidence type="ECO:0000256" key="1">
    <source>
        <dbReference type="SAM" id="MobiDB-lite"/>
    </source>
</evidence>
<dbReference type="Proteomes" id="UP000002484">
    <property type="component" value="Chromosome"/>
</dbReference>
<keyword evidence="3" id="KW-1185">Reference proteome</keyword>
<dbReference type="KEGG" id="fri:FraEuI1c_1338"/>
<dbReference type="RefSeq" id="WP_013422525.1">
    <property type="nucleotide sequence ID" value="NC_014666.1"/>
</dbReference>
<gene>
    <name evidence="2" type="ordered locus">FraEuI1c_1338</name>
</gene>
<dbReference type="Gene3D" id="3.40.50.300">
    <property type="entry name" value="P-loop containing nucleotide triphosphate hydrolases"/>
    <property type="match status" value="1"/>
</dbReference>
<protein>
    <submittedName>
        <fullName evidence="2">Sulfotransferase</fullName>
    </submittedName>
</protein>
<dbReference type="AlphaFoldDB" id="E3J3R8"/>
<dbReference type="InParanoid" id="E3J3R8"/>
<dbReference type="OrthoDB" id="9777890at2"/>
<name>E3J3R8_PSEI1</name>